<protein>
    <submittedName>
        <fullName evidence="1">Uncharacterized protein</fullName>
    </submittedName>
</protein>
<sequence>MVRRTAVKGSPLRRRIIASDSDDVESDTHIEKQEKKKKEHIEVVITNAPTIGATRESAQVSPRKVTALTNKFSSLNVNECLDKDGQIEIEKKVKVQENEPMIITKTGCKVEVDVQKIPLESFSSSFVYSPSSRMTYRQMDIDKTPTERLMISHLVLTNFKSYAGRQCIGPFHPSFSSIVGPNGSGKSNVIDALLFVFGFRASQMRQSKISALIHKSLAHPDLEWCSVEIHFEEIQESVSSNCSDVKYITKPGSRMVISRKAFKNNTSKYMINNHESSYAEIAAFLQRLNRVSVVKKEKDGLEARKETVLSYIKDENLLTTKQSKLYQAYVFEYEKNVETAKDQIKKLKETMDIDESKHKINIKTIKELEKLHEKMLKEHENLKNDIINMQKEFMKHDQENIKLQEKQKYLIQKQKKNNNLIQTNSHSYSECITWIENYVEEIKSYEKDVSDLKNKLELETKELEKVRFDIKDKTQDISDELEIKQKQLEPWIEQVNSRQSMIDIINSEIKILVNKENTFRQEIHNIQEKIRIIEEDEKTTKKTIQMCEVDKKNKENELLVAKEEFEKMKEEERRFKEKLSLCHQKEDEAKASFSKFQNHNSVLTGLMKLKESGRVTGFYGRLGSLGTIPDKYDIAISTACPSLNHMVVETVEAGQQCIEYLRENNLGRAVFIVLSRLPSKSMERIETPENVPRLFDLITLKEKKFALAFFNALQHTLVAEDLQQANRIAYGKKRWRVVTLDGQLIDKSGTMTGGGNKVLRGGMSSKLEPYVSNLSIKKYEQDRKIIEEAYQTFNSKYISLRNRIDDMIKEIPELDVKISILLLELSTYNNNIIDAKKTLKEVSLSYEASFIDIEKKKELENEVSNLEKENEATRKNMVGIEQEIKRLQDRIMDIGGIRLRSQKAKVDNIQDQLNTIYDRISNADISKIKKEKDKIKFQKAIDDSKNELQTIETQLSEVKVSISKKAKLIDNIRCKIEKTEEEMNEKTDELAETKLKLNKEIEINNAARVEEIEIKNKLEEYNKILFDNEKKLKYWKDKLKSLKLLNVDQIVSEFYENSEQLMLQIYSKEELESVDQEKLKTEISALEERTQNIKIEFDVLEEYKKKEKEYKSRSEDLENTINERNSVRLRLTELKQTRLNEFMIGFNSISLKLKEMYQMITMGGNAELELVDSLDPFSEGILFSVMPPKKSWKNISNLSGGEKTLSSLALVFALHHYKPTPLYVMDEIDAALDFRNVSIIANYIKDRTKNAQLIVISLRNNMFELASRLIGHLQGASFPGMGRAHGYPAEANIVRRPEAAAQPGLAVLQLLQFIDGLSSTQKVVAEGNLCVQFTPALLKMEWFEFITLRYDEYVLRDAVCSNAPASLVNDLGITRKVMRCLEMGESLADMYALMTASQVNRLGPLKTLSNFSSSRERADGLEILSFTFKDLEFNSFNKDHHQPSLSVSSIGSLKNTDCVLSSSDFSSVLETKKVCEEILFTGRKFEKLKITNYTSKNNTLGFVVMFLLKTNSKIDIENTLDVNKIKKNRGSDSSLGLDYNIIDRENSNYNYLLKEYSSDENFLDDRDIVIESNENPLEKLQCNLYNRSNVNIHSKSNYQVWKNDIKVSRLNRRFRDNYNSQDKNCCSFHMLNSLKDLKKNVKRRRQKINHNRCIERDFEVKDENKERIEIKKTLRELLLNVNNVVCRFISDCDLMELDLISMDSQARRWIHMLVKAYGISSKSYGTGKSRHVVLYKTTKIHDNYSKQHVNRVLQSLNHNQYNRRVYQIKNYKSKSSGEKIFRNKNENKYHDGDIVGKNVPEIDKNNRGRKMLEKLGWVEGNGLGAPDNKGIEAPIVAIIKTTKLGLR</sequence>
<comment type="caution">
    <text evidence="1">The sequence shown here is derived from an EMBL/GenBank/DDBJ whole genome shotgun (WGS) entry which is preliminary data.</text>
</comment>
<organism evidence="1 2">
    <name type="scientific">Pneumocystis oryctolagi</name>
    <dbReference type="NCBI Taxonomy" id="42067"/>
    <lineage>
        <taxon>Eukaryota</taxon>
        <taxon>Fungi</taxon>
        <taxon>Dikarya</taxon>
        <taxon>Ascomycota</taxon>
        <taxon>Taphrinomycotina</taxon>
        <taxon>Pneumocystomycetes</taxon>
        <taxon>Pneumocystaceae</taxon>
        <taxon>Pneumocystis</taxon>
    </lineage>
</organism>
<evidence type="ECO:0000313" key="1">
    <source>
        <dbReference type="EMBL" id="KAG4304930.1"/>
    </source>
</evidence>
<accession>A0ACB7CD06</accession>
<dbReference type="EMBL" id="JABTEG010000005">
    <property type="protein sequence ID" value="KAG4304930.1"/>
    <property type="molecule type" value="Genomic_DNA"/>
</dbReference>
<reference evidence="1 2" key="1">
    <citation type="journal article" date="2021" name="Commun. Biol.">
        <title>Genomic insights into the host specific adaptation of the Pneumocystis genus.</title>
        <authorList>
            <person name="Cisse O.H."/>
            <person name="Ma L."/>
            <person name="Dekker J.P."/>
            <person name="Khil P.P."/>
            <person name="Youn J.-H."/>
            <person name="Brenchley J.M."/>
            <person name="Blair R."/>
            <person name="Pahar B."/>
            <person name="Chabe M."/>
            <person name="Van Rompay K.K.A."/>
            <person name="Keesler R."/>
            <person name="Sukura A."/>
            <person name="Hirsch V."/>
            <person name="Kutty G."/>
            <person name="Liu Y."/>
            <person name="Peng L."/>
            <person name="Chen J."/>
            <person name="Song J."/>
            <person name="Weissenbacher-Lang C."/>
            <person name="Xu J."/>
            <person name="Upham N.S."/>
            <person name="Stajich J.E."/>
            <person name="Cuomo C.A."/>
            <person name="Cushion M.T."/>
            <person name="Kovacs J.A."/>
        </authorList>
    </citation>
    <scope>NUCLEOTIDE SEQUENCE [LARGE SCALE GENOMIC DNA]</scope>
    <source>
        <strain evidence="1 2">RABM</strain>
    </source>
</reference>
<gene>
    <name evidence="1" type="ORF">PORY_001605</name>
</gene>
<name>A0ACB7CD06_9ASCO</name>
<keyword evidence="2" id="KW-1185">Reference proteome</keyword>
<evidence type="ECO:0000313" key="2">
    <source>
        <dbReference type="Proteomes" id="UP000768646"/>
    </source>
</evidence>
<proteinExistence type="predicted"/>
<dbReference type="Proteomes" id="UP000768646">
    <property type="component" value="Unassembled WGS sequence"/>
</dbReference>